<evidence type="ECO:0000313" key="1">
    <source>
        <dbReference type="EMBL" id="KIC78452.1"/>
    </source>
</evidence>
<dbReference type="GO" id="GO:0003677">
    <property type="term" value="F:DNA binding"/>
    <property type="evidence" value="ECO:0007669"/>
    <property type="project" value="InterPro"/>
</dbReference>
<dbReference type="InterPro" id="IPR003735">
    <property type="entry name" value="Metal_Tscrpt_repr"/>
</dbReference>
<dbReference type="OrthoDB" id="9798732at2"/>
<dbReference type="Proteomes" id="UP000031339">
    <property type="component" value="Unassembled WGS sequence"/>
</dbReference>
<dbReference type="Gene3D" id="1.20.58.1000">
    <property type="entry name" value="Metal-sensitive repressor, helix protomer"/>
    <property type="match status" value="1"/>
</dbReference>
<name>A0A0C1KHQ6_STRCV</name>
<evidence type="ECO:0008006" key="3">
    <source>
        <dbReference type="Google" id="ProtNLM"/>
    </source>
</evidence>
<dbReference type="PANTHER" id="PTHR33677">
    <property type="entry name" value="TRANSCRIPTIONAL REPRESSOR FRMR-RELATED"/>
    <property type="match status" value="1"/>
</dbReference>
<organism evidence="1 2">
    <name type="scientific">Streptococcus constellatus</name>
    <dbReference type="NCBI Taxonomy" id="76860"/>
    <lineage>
        <taxon>Bacteria</taxon>
        <taxon>Bacillati</taxon>
        <taxon>Bacillota</taxon>
        <taxon>Bacilli</taxon>
        <taxon>Lactobacillales</taxon>
        <taxon>Streptococcaceae</taxon>
        <taxon>Streptococcus</taxon>
        <taxon>Streptococcus anginosus group</taxon>
    </lineage>
</organism>
<dbReference type="RefSeq" id="WP_003036716.1">
    <property type="nucleotide sequence ID" value="NZ_CP029207.1"/>
</dbReference>
<reference evidence="1 2" key="1">
    <citation type="submission" date="2014-12" db="EMBL/GenBank/DDBJ databases">
        <title>Partial genome sequence of Streptococcus constellatus KCOM 1650 (= ChDC B144).</title>
        <authorList>
            <person name="Kook J.-K."/>
            <person name="Park S.-N."/>
            <person name="Lim Y.K."/>
            <person name="Jo E."/>
        </authorList>
    </citation>
    <scope>NUCLEOTIDE SEQUENCE [LARGE SCALE GENOMIC DNA]</scope>
    <source>
        <strain evidence="1 2">KCOM 1650</strain>
    </source>
</reference>
<dbReference type="AlphaFoldDB" id="A0A0C1KHQ6"/>
<dbReference type="Pfam" id="PF02583">
    <property type="entry name" value="Trns_repr_metal"/>
    <property type="match status" value="1"/>
</dbReference>
<dbReference type="GO" id="GO:0045892">
    <property type="term" value="P:negative regulation of DNA-templated transcription"/>
    <property type="evidence" value="ECO:0007669"/>
    <property type="project" value="UniProtKB-ARBA"/>
</dbReference>
<protein>
    <recommendedName>
        <fullName evidence="3">Copper-sensing transcriptional repressor CsoR</fullName>
    </recommendedName>
</protein>
<dbReference type="PANTHER" id="PTHR33677:SF5">
    <property type="entry name" value="TRANSCRIPTIONAL REPRESSOR FRMR"/>
    <property type="match status" value="1"/>
</dbReference>
<comment type="caution">
    <text evidence="1">The sequence shown here is derived from an EMBL/GenBank/DDBJ whole genome shotgun (WGS) entry which is preliminary data.</text>
</comment>
<dbReference type="InterPro" id="IPR038390">
    <property type="entry name" value="Metal_Tscrpt_repr_sf"/>
</dbReference>
<evidence type="ECO:0000313" key="2">
    <source>
        <dbReference type="Proteomes" id="UP000031339"/>
    </source>
</evidence>
<gene>
    <name evidence="1" type="ORF">RN79_02465</name>
</gene>
<proteinExistence type="predicted"/>
<dbReference type="GO" id="GO:0046872">
    <property type="term" value="F:metal ion binding"/>
    <property type="evidence" value="ECO:0007669"/>
    <property type="project" value="InterPro"/>
</dbReference>
<dbReference type="EMBL" id="JWIY01000001">
    <property type="protein sequence ID" value="KIC78452.1"/>
    <property type="molecule type" value="Genomic_DNA"/>
</dbReference>
<accession>A0A0C1KHQ6</accession>
<sequence>MEREKLIMRLKRSEGQLRGIQKMLEEERECMDIIVQLTAVRSSINRVMELIISEHFYDCLANPLDDPQKQKKRIEKTVQYLVREHDK</sequence>